<dbReference type="GO" id="GO:0032958">
    <property type="term" value="P:inositol phosphate biosynthetic process"/>
    <property type="evidence" value="ECO:0000318"/>
    <property type="project" value="GO_Central"/>
</dbReference>
<evidence type="ECO:0000256" key="2">
    <source>
        <dbReference type="ARBA" id="ARBA00022679"/>
    </source>
</evidence>
<keyword evidence="3 4" id="KW-0418">Kinase</keyword>
<reference evidence="5 7" key="2">
    <citation type="journal article" date="2013" name="Nature">
        <title>Insights into bilaterian evolution from three spiralian genomes.</title>
        <authorList>
            <person name="Simakov O."/>
            <person name="Marletaz F."/>
            <person name="Cho S.J."/>
            <person name="Edsinger-Gonzales E."/>
            <person name="Havlak P."/>
            <person name="Hellsten U."/>
            <person name="Kuo D.H."/>
            <person name="Larsson T."/>
            <person name="Lv J."/>
            <person name="Arendt D."/>
            <person name="Savage R."/>
            <person name="Osoegawa K."/>
            <person name="de Jong P."/>
            <person name="Grimwood J."/>
            <person name="Chapman J.A."/>
            <person name="Shapiro H."/>
            <person name="Aerts A."/>
            <person name="Otillar R.P."/>
            <person name="Terry A.Y."/>
            <person name="Boore J.L."/>
            <person name="Grigoriev I.V."/>
            <person name="Lindberg D.R."/>
            <person name="Seaver E.C."/>
            <person name="Weisblat D.A."/>
            <person name="Putnam N.H."/>
            <person name="Rokhsar D.S."/>
        </authorList>
    </citation>
    <scope>NUCLEOTIDE SEQUENCE</scope>
</reference>
<dbReference type="GeneID" id="20216834"/>
<dbReference type="GO" id="GO:0005737">
    <property type="term" value="C:cytoplasm"/>
    <property type="evidence" value="ECO:0000318"/>
    <property type="project" value="GO_Central"/>
</dbReference>
<keyword evidence="7" id="KW-1185">Reference proteome</keyword>
<evidence type="ECO:0000256" key="4">
    <source>
        <dbReference type="RuleBase" id="RU363090"/>
    </source>
</evidence>
<dbReference type="Proteomes" id="UP000015101">
    <property type="component" value="Unassembled WGS sequence"/>
</dbReference>
<dbReference type="GO" id="GO:0000828">
    <property type="term" value="F:inositol hexakisphosphate kinase activity"/>
    <property type="evidence" value="ECO:0000318"/>
    <property type="project" value="GO_Central"/>
</dbReference>
<dbReference type="Gene3D" id="3.30.470.160">
    <property type="entry name" value="Inositol polyphosphate kinase"/>
    <property type="match status" value="1"/>
</dbReference>
<organism evidence="6 7">
    <name type="scientific">Helobdella robusta</name>
    <name type="common">Californian leech</name>
    <dbReference type="NCBI Taxonomy" id="6412"/>
    <lineage>
        <taxon>Eukaryota</taxon>
        <taxon>Metazoa</taxon>
        <taxon>Spiralia</taxon>
        <taxon>Lophotrochozoa</taxon>
        <taxon>Annelida</taxon>
        <taxon>Clitellata</taxon>
        <taxon>Hirudinea</taxon>
        <taxon>Rhynchobdellida</taxon>
        <taxon>Glossiphoniidae</taxon>
        <taxon>Helobdella</taxon>
    </lineage>
</organism>
<evidence type="ECO:0000313" key="7">
    <source>
        <dbReference type="Proteomes" id="UP000015101"/>
    </source>
</evidence>
<dbReference type="InterPro" id="IPR005522">
    <property type="entry name" value="IPK"/>
</dbReference>
<dbReference type="RefSeq" id="XP_009028010.1">
    <property type="nucleotide sequence ID" value="XM_009029762.1"/>
</dbReference>
<evidence type="ECO:0000256" key="1">
    <source>
        <dbReference type="ARBA" id="ARBA00007374"/>
    </source>
</evidence>
<dbReference type="GO" id="GO:0046854">
    <property type="term" value="P:phosphatidylinositol phosphate biosynthetic process"/>
    <property type="evidence" value="ECO:0000318"/>
    <property type="project" value="GO_Central"/>
</dbReference>
<dbReference type="OrthoDB" id="338650at2759"/>
<dbReference type="OMA" id="CENAHEN"/>
<gene>
    <name evidence="6" type="primary">20216834</name>
    <name evidence="5" type="ORF">HELRODRAFT_88114</name>
</gene>
<dbReference type="InParanoid" id="T1G6Y7"/>
<dbReference type="GO" id="GO:0005634">
    <property type="term" value="C:nucleus"/>
    <property type="evidence" value="ECO:0000318"/>
    <property type="project" value="GO_Central"/>
</dbReference>
<dbReference type="KEGG" id="hro:HELRODRAFT_88114"/>
<dbReference type="EMBL" id="KB097587">
    <property type="protein sequence ID" value="ESN93855.1"/>
    <property type="molecule type" value="Genomic_DNA"/>
</dbReference>
<dbReference type="EnsemblMetazoa" id="HelroT88114">
    <property type="protein sequence ID" value="HelroP88114"/>
    <property type="gene ID" value="HelroG88114"/>
</dbReference>
<sequence>WIQLGGHTGQFHVFFCCGTIMKLCDDKSLELNSYRKIQSDPMCNICPKFFHHVERNGQTYIELEDLLQYFTDPNVMDIKMGTRTFLESEVTNDTCRVDLYDKMIKICPKEPTEEEHGKKAVTKLRYMQFRERMSSTANLGFRIEAIRLQGQSPNNNLKTTRKRDEVMQFITEHFMKGNKLICEKFLRRLRHIKVCLESSEYFKSHEFIGSSLLFVYDELNEANVWLIDFAKTQSTPNMDHRKEWCCGNHEDGYLTGLDNIISVSLCVCVCMRVCVSVFVCVLYFSSL</sequence>
<dbReference type="EC" id="2.7.-.-" evidence="4"/>
<evidence type="ECO:0000256" key="3">
    <source>
        <dbReference type="ARBA" id="ARBA00022777"/>
    </source>
</evidence>
<dbReference type="Pfam" id="PF03770">
    <property type="entry name" value="IPK"/>
    <property type="match status" value="1"/>
</dbReference>
<reference evidence="6" key="3">
    <citation type="submission" date="2015-06" db="UniProtKB">
        <authorList>
            <consortium name="EnsemblMetazoa"/>
        </authorList>
    </citation>
    <scope>IDENTIFICATION</scope>
</reference>
<dbReference type="CTD" id="20216834"/>
<dbReference type="PANTHER" id="PTHR12400">
    <property type="entry name" value="INOSITOL POLYPHOSPHATE KINASE"/>
    <property type="match status" value="1"/>
</dbReference>
<dbReference type="STRING" id="6412.T1G6Y7"/>
<name>T1G6Y7_HELRO</name>
<dbReference type="eggNOG" id="KOG1621">
    <property type="taxonomic scope" value="Eukaryota"/>
</dbReference>
<accession>T1G6Y7</accession>
<dbReference type="EMBL" id="AMQM01007228">
    <property type="status" value="NOT_ANNOTATED_CDS"/>
    <property type="molecule type" value="Genomic_DNA"/>
</dbReference>
<evidence type="ECO:0000313" key="5">
    <source>
        <dbReference type="EMBL" id="ESN93855.1"/>
    </source>
</evidence>
<dbReference type="AlphaFoldDB" id="T1G6Y7"/>
<proteinExistence type="inferred from homology"/>
<dbReference type="PANTHER" id="PTHR12400:SF26">
    <property type="entry name" value="KINASE"/>
    <property type="match status" value="1"/>
</dbReference>
<dbReference type="InterPro" id="IPR038286">
    <property type="entry name" value="IPK_sf"/>
</dbReference>
<protein>
    <recommendedName>
        <fullName evidence="4">Kinase</fullName>
        <ecNumber evidence="4">2.7.-.-</ecNumber>
    </recommendedName>
</protein>
<comment type="similarity">
    <text evidence="1 4">Belongs to the inositol phosphokinase (IPK) family.</text>
</comment>
<dbReference type="SUPFAM" id="SSF56104">
    <property type="entry name" value="SAICAR synthase-like"/>
    <property type="match status" value="1"/>
</dbReference>
<dbReference type="HOGENOM" id="CLU_017767_3_1_1"/>
<evidence type="ECO:0000313" key="6">
    <source>
        <dbReference type="EnsemblMetazoa" id="HelroP88114"/>
    </source>
</evidence>
<keyword evidence="2 4" id="KW-0808">Transferase</keyword>
<reference evidence="7" key="1">
    <citation type="submission" date="2012-12" db="EMBL/GenBank/DDBJ databases">
        <authorList>
            <person name="Hellsten U."/>
            <person name="Grimwood J."/>
            <person name="Chapman J.A."/>
            <person name="Shapiro H."/>
            <person name="Aerts A."/>
            <person name="Otillar R.P."/>
            <person name="Terry A.Y."/>
            <person name="Boore J.L."/>
            <person name="Simakov O."/>
            <person name="Marletaz F."/>
            <person name="Cho S.-J."/>
            <person name="Edsinger-Gonzales E."/>
            <person name="Havlak P."/>
            <person name="Kuo D.-H."/>
            <person name="Larsson T."/>
            <person name="Lv J."/>
            <person name="Arendt D."/>
            <person name="Savage R."/>
            <person name="Osoegawa K."/>
            <person name="de Jong P."/>
            <person name="Lindberg D.R."/>
            <person name="Seaver E.C."/>
            <person name="Weisblat D.A."/>
            <person name="Putnam N.H."/>
            <person name="Grigoriev I.V."/>
            <person name="Rokhsar D.S."/>
        </authorList>
    </citation>
    <scope>NUCLEOTIDE SEQUENCE</scope>
</reference>